<dbReference type="EMBL" id="BMQS01000002">
    <property type="protein sequence ID" value="GGT88339.1"/>
    <property type="molecule type" value="Genomic_DNA"/>
</dbReference>
<name>A0A348B3X0_9CREN</name>
<reference evidence="3" key="2">
    <citation type="submission" date="2018-04" db="EMBL/GenBank/DDBJ databases">
        <title>Complete genome sequence of Sulfodiicoccus acidiphilus strain HS-1.</title>
        <authorList>
            <person name="Sakai H.D."/>
            <person name="Kurosawa N."/>
        </authorList>
    </citation>
    <scope>NUCLEOTIDE SEQUENCE [LARGE SCALE GENOMIC DNA]</scope>
    <source>
        <strain evidence="3">HS-1</strain>
    </source>
</reference>
<evidence type="ECO:0000313" key="1">
    <source>
        <dbReference type="EMBL" id="BBD72872.1"/>
    </source>
</evidence>
<reference evidence="2" key="1">
    <citation type="journal article" date="2014" name="Int. J. Syst. Evol. Microbiol.">
        <title>Complete genome sequence of Corynebacterium casei LMG S-19264T (=DSM 44701T), isolated from a smear-ripened cheese.</title>
        <authorList>
            <consortium name="US DOE Joint Genome Institute (JGI-PGF)"/>
            <person name="Walter F."/>
            <person name="Albersmeier A."/>
            <person name="Kalinowski J."/>
            <person name="Ruckert C."/>
        </authorList>
    </citation>
    <scope>NUCLEOTIDE SEQUENCE</scope>
    <source>
        <strain evidence="2">JCM 31740</strain>
    </source>
</reference>
<dbReference type="EMBL" id="AP018553">
    <property type="protein sequence ID" value="BBD72872.1"/>
    <property type="molecule type" value="Genomic_DNA"/>
</dbReference>
<protein>
    <submittedName>
        <fullName evidence="1">Uncharacterized protein</fullName>
    </submittedName>
</protein>
<dbReference type="AlphaFoldDB" id="A0A348B3X0"/>
<dbReference type="Proteomes" id="UP000276741">
    <property type="component" value="Chromosome"/>
</dbReference>
<evidence type="ECO:0000313" key="2">
    <source>
        <dbReference type="EMBL" id="GGT88339.1"/>
    </source>
</evidence>
<dbReference type="KEGG" id="sacd:HS1genome_1261"/>
<gene>
    <name evidence="2" type="ORF">GCM10007116_02910</name>
    <name evidence="1" type="ORF">HS1genome_1261</name>
</gene>
<proteinExistence type="predicted"/>
<reference evidence="2" key="4">
    <citation type="submission" date="2020-09" db="EMBL/GenBank/DDBJ databases">
        <authorList>
            <person name="Sun Q."/>
            <person name="Ohkuma M."/>
        </authorList>
    </citation>
    <scope>NUCLEOTIDE SEQUENCE</scope>
    <source>
        <strain evidence="2">JCM 31740</strain>
    </source>
</reference>
<reference evidence="1" key="3">
    <citation type="journal article" date="2019" name="BMC Res. Notes">
        <title>Complete genome sequence of the Sulfodiicoccus acidiphilus strain HS-1T, the first crenarchaeon that lacks polB3, isolated from an acidic hot spring in Ohwaku-dani, Hakone, Japan.</title>
        <authorList>
            <person name="Sakai H.D."/>
            <person name="Kurosawa N."/>
        </authorList>
    </citation>
    <scope>NUCLEOTIDE SEQUENCE</scope>
    <source>
        <strain evidence="1">HS-1</strain>
    </source>
</reference>
<dbReference type="Proteomes" id="UP000616143">
    <property type="component" value="Unassembled WGS sequence"/>
</dbReference>
<organism evidence="1 3">
    <name type="scientific">Sulfodiicoccus acidiphilus</name>
    <dbReference type="NCBI Taxonomy" id="1670455"/>
    <lineage>
        <taxon>Archaea</taxon>
        <taxon>Thermoproteota</taxon>
        <taxon>Thermoprotei</taxon>
        <taxon>Sulfolobales</taxon>
        <taxon>Sulfolobaceae</taxon>
        <taxon>Sulfodiicoccus</taxon>
    </lineage>
</organism>
<keyword evidence="3" id="KW-1185">Reference proteome</keyword>
<accession>A0A348B3X0</accession>
<evidence type="ECO:0000313" key="3">
    <source>
        <dbReference type="Proteomes" id="UP000276741"/>
    </source>
</evidence>
<sequence>MLRKTRGSFRGLRSFHSKARRILEDFPRKVGEWVVDIVKLYKGVRLEDLKNLAKHVDKLSKEFSTLPDGVHKYPLLVRVAS</sequence>